<dbReference type="InterPro" id="IPR004358">
    <property type="entry name" value="Sig_transdc_His_kin-like_C"/>
</dbReference>
<dbReference type="InterPro" id="IPR003594">
    <property type="entry name" value="HATPase_dom"/>
</dbReference>
<evidence type="ECO:0000313" key="15">
    <source>
        <dbReference type="EMBL" id="MBB4266256.1"/>
    </source>
</evidence>
<dbReference type="CDD" id="cd00082">
    <property type="entry name" value="HisKA"/>
    <property type="match status" value="1"/>
</dbReference>
<dbReference type="SUPFAM" id="SSF55785">
    <property type="entry name" value="PYP-like sensor domain (PAS domain)"/>
    <property type="match status" value="1"/>
</dbReference>
<accession>A0A7W6WA99</accession>
<dbReference type="PROSITE" id="PS50109">
    <property type="entry name" value="HIS_KIN"/>
    <property type="match status" value="1"/>
</dbReference>
<evidence type="ECO:0000256" key="1">
    <source>
        <dbReference type="ARBA" id="ARBA00000085"/>
    </source>
</evidence>
<keyword evidence="11 12" id="KW-0472">Membrane</keyword>
<protein>
    <recommendedName>
        <fullName evidence="3">histidine kinase</fullName>
        <ecNumber evidence="3">2.7.13.3</ecNumber>
    </recommendedName>
</protein>
<dbReference type="InterPro" id="IPR000014">
    <property type="entry name" value="PAS"/>
</dbReference>
<keyword evidence="16" id="KW-1185">Reference proteome</keyword>
<dbReference type="FunFam" id="3.30.565.10:FF:000023">
    <property type="entry name" value="PAS domain-containing sensor histidine kinase"/>
    <property type="match status" value="1"/>
</dbReference>
<evidence type="ECO:0000256" key="8">
    <source>
        <dbReference type="ARBA" id="ARBA00022777"/>
    </source>
</evidence>
<dbReference type="EMBL" id="JACIGK010000012">
    <property type="protein sequence ID" value="MBB4266256.1"/>
    <property type="molecule type" value="Genomic_DNA"/>
</dbReference>
<gene>
    <name evidence="15" type="ORF">GGD89_001887</name>
</gene>
<evidence type="ECO:0000256" key="2">
    <source>
        <dbReference type="ARBA" id="ARBA00004236"/>
    </source>
</evidence>
<comment type="catalytic activity">
    <reaction evidence="1">
        <text>ATP + protein L-histidine = ADP + protein N-phospho-L-histidine.</text>
        <dbReference type="EC" id="2.7.13.3"/>
    </reaction>
</comment>
<dbReference type="GO" id="GO:0005524">
    <property type="term" value="F:ATP binding"/>
    <property type="evidence" value="ECO:0007669"/>
    <property type="project" value="UniProtKB-KW"/>
</dbReference>
<dbReference type="Pfam" id="PF13188">
    <property type="entry name" value="PAS_8"/>
    <property type="match status" value="1"/>
</dbReference>
<dbReference type="NCBIfam" id="TIGR00229">
    <property type="entry name" value="sensory_box"/>
    <property type="match status" value="1"/>
</dbReference>
<keyword evidence="10" id="KW-0902">Two-component regulatory system</keyword>
<keyword evidence="5" id="KW-0597">Phosphoprotein</keyword>
<dbReference type="InterPro" id="IPR036097">
    <property type="entry name" value="HisK_dim/P_sf"/>
</dbReference>
<dbReference type="GO" id="GO:0000155">
    <property type="term" value="F:phosphorelay sensor kinase activity"/>
    <property type="evidence" value="ECO:0007669"/>
    <property type="project" value="InterPro"/>
</dbReference>
<dbReference type="CDD" id="cd16922">
    <property type="entry name" value="HATPase_EvgS-ArcB-TorS-like"/>
    <property type="match status" value="1"/>
</dbReference>
<evidence type="ECO:0000256" key="7">
    <source>
        <dbReference type="ARBA" id="ARBA00022741"/>
    </source>
</evidence>
<sequence>MIQRLHWLAGVLGLAVALLFMLAVYATLRSALTQHTSAARLASGLVEDTVTRTLESAETTLLAVASATRQAAGPPDREPSNTLPIVVDQTLRFTPYMRQLVVVDAEGRVIVDSTGPPSDRHIDLDRLGLGLGTGWSQPGADGTISPDGATLHRGLLLGTEIPGRYLPTRDGPDDLSPRTTLPVAVNAGPNRWVIGALNPANLRLMLDHGRLGPAGAVWLTRLDGAPILKMEDPATSVLRDRALALLPLVDAGVESGVLPLPGQDGTGPHGTAAFRLSARYPLAVVVAVSRRDGIAAWLRDDSTMLFWGAVSLLGLLGGGALLLRETIRRGRLENRLRLVGLTQAVFAHSSEAMLITDPDTRIIAANPAFLEVTGHTMAAVVGRPASDFLSPDAAPDPAAEEIETDGRAHDLGRDVWRLACQSGEARSVVYREAPLCHGATILTLNDITDRIAAERALSDALQRAELANRAKTEFLASMSHELRTPLNAILGFSEILRDQVFGPVGSPQYRDYATDIHSSGTHLRDIINDLLDLAKIDAGQFELDPAPLDINEEIGACCRLVSERLNNHGLTLILDRPIAHPMVLVDARVFRQMLFNLLSNAIKFTPTGGTITVFCRRDDRGGMSVAVRDTGIGIPPNAQRRIFEAYKRAINTETRHIEGSGLGLALVKSMMDLHGGTVTVDSVPERGSTFTLVFPADRCLPRLETG</sequence>
<dbReference type="RefSeq" id="WP_184044453.1">
    <property type="nucleotide sequence ID" value="NZ_JACIGK010000012.1"/>
</dbReference>
<dbReference type="SMART" id="SM00387">
    <property type="entry name" value="HATPase_c"/>
    <property type="match status" value="1"/>
</dbReference>
<keyword evidence="12" id="KW-1133">Transmembrane helix</keyword>
<dbReference type="SMART" id="SM00388">
    <property type="entry name" value="HisKA"/>
    <property type="match status" value="1"/>
</dbReference>
<dbReference type="PANTHER" id="PTHR43711">
    <property type="entry name" value="TWO-COMPONENT HISTIDINE KINASE"/>
    <property type="match status" value="1"/>
</dbReference>
<evidence type="ECO:0000256" key="3">
    <source>
        <dbReference type="ARBA" id="ARBA00012438"/>
    </source>
</evidence>
<comment type="caution">
    <text evidence="15">The sequence shown here is derived from an EMBL/GenBank/DDBJ whole genome shotgun (WGS) entry which is preliminary data.</text>
</comment>
<reference evidence="15 16" key="1">
    <citation type="submission" date="2020-08" db="EMBL/GenBank/DDBJ databases">
        <title>Genome sequencing of Purple Non-Sulfur Bacteria from various extreme environments.</title>
        <authorList>
            <person name="Mayer M."/>
        </authorList>
    </citation>
    <scope>NUCLEOTIDE SEQUENCE [LARGE SCALE GENOMIC DNA]</scope>
    <source>
        <strain evidence="15 16">JA131</strain>
    </source>
</reference>
<keyword evidence="6" id="KW-0808">Transferase</keyword>
<evidence type="ECO:0000259" key="14">
    <source>
        <dbReference type="PROSITE" id="PS50112"/>
    </source>
</evidence>
<dbReference type="Proteomes" id="UP000554286">
    <property type="component" value="Unassembled WGS sequence"/>
</dbReference>
<dbReference type="Gene3D" id="3.30.565.10">
    <property type="entry name" value="Histidine kinase-like ATPase, C-terminal domain"/>
    <property type="match status" value="1"/>
</dbReference>
<dbReference type="SUPFAM" id="SSF55874">
    <property type="entry name" value="ATPase domain of HSP90 chaperone/DNA topoisomerase II/histidine kinase"/>
    <property type="match status" value="1"/>
</dbReference>
<evidence type="ECO:0000256" key="9">
    <source>
        <dbReference type="ARBA" id="ARBA00022840"/>
    </source>
</evidence>
<dbReference type="GO" id="GO:0005886">
    <property type="term" value="C:plasma membrane"/>
    <property type="evidence" value="ECO:0007669"/>
    <property type="project" value="UniProtKB-SubCell"/>
</dbReference>
<evidence type="ECO:0000256" key="10">
    <source>
        <dbReference type="ARBA" id="ARBA00023012"/>
    </source>
</evidence>
<evidence type="ECO:0000256" key="4">
    <source>
        <dbReference type="ARBA" id="ARBA00022475"/>
    </source>
</evidence>
<dbReference type="PROSITE" id="PS50112">
    <property type="entry name" value="PAS"/>
    <property type="match status" value="1"/>
</dbReference>
<dbReference type="InterPro" id="IPR050736">
    <property type="entry name" value="Sensor_HK_Regulatory"/>
</dbReference>
<evidence type="ECO:0000256" key="11">
    <source>
        <dbReference type="ARBA" id="ARBA00023136"/>
    </source>
</evidence>
<dbReference type="PANTHER" id="PTHR43711:SF26">
    <property type="entry name" value="SENSOR HISTIDINE KINASE RCSC"/>
    <property type="match status" value="1"/>
</dbReference>
<keyword evidence="9" id="KW-0067">ATP-binding</keyword>
<dbReference type="InterPro" id="IPR003661">
    <property type="entry name" value="HisK_dim/P_dom"/>
</dbReference>
<organism evidence="15 16">
    <name type="scientific">Roseospira visakhapatnamensis</name>
    <dbReference type="NCBI Taxonomy" id="390880"/>
    <lineage>
        <taxon>Bacteria</taxon>
        <taxon>Pseudomonadati</taxon>
        <taxon>Pseudomonadota</taxon>
        <taxon>Alphaproteobacteria</taxon>
        <taxon>Rhodospirillales</taxon>
        <taxon>Rhodospirillaceae</taxon>
        <taxon>Roseospira</taxon>
    </lineage>
</organism>
<evidence type="ECO:0000256" key="5">
    <source>
        <dbReference type="ARBA" id="ARBA00022553"/>
    </source>
</evidence>
<keyword evidence="7" id="KW-0547">Nucleotide-binding</keyword>
<dbReference type="AlphaFoldDB" id="A0A7W6WA99"/>
<evidence type="ECO:0000256" key="12">
    <source>
        <dbReference type="SAM" id="Phobius"/>
    </source>
</evidence>
<dbReference type="CDD" id="cd00130">
    <property type="entry name" value="PAS"/>
    <property type="match status" value="1"/>
</dbReference>
<dbReference type="EC" id="2.7.13.3" evidence="3"/>
<dbReference type="Pfam" id="PF02518">
    <property type="entry name" value="HATPase_c"/>
    <property type="match status" value="1"/>
</dbReference>
<evidence type="ECO:0000259" key="13">
    <source>
        <dbReference type="PROSITE" id="PS50109"/>
    </source>
</evidence>
<feature type="domain" description="PAS" evidence="14">
    <location>
        <begin position="350"/>
        <end position="392"/>
    </location>
</feature>
<keyword evidence="4" id="KW-1003">Cell membrane</keyword>
<feature type="domain" description="Histidine kinase" evidence="13">
    <location>
        <begin position="477"/>
        <end position="698"/>
    </location>
</feature>
<dbReference type="InterPro" id="IPR035965">
    <property type="entry name" value="PAS-like_dom_sf"/>
</dbReference>
<comment type="subcellular location">
    <subcellularLocation>
        <location evidence="2">Cell membrane</location>
    </subcellularLocation>
</comment>
<keyword evidence="12" id="KW-0812">Transmembrane</keyword>
<feature type="transmembrane region" description="Helical" evidence="12">
    <location>
        <begin position="7"/>
        <end position="28"/>
    </location>
</feature>
<evidence type="ECO:0000313" key="16">
    <source>
        <dbReference type="Proteomes" id="UP000554286"/>
    </source>
</evidence>
<dbReference type="Gene3D" id="3.30.450.20">
    <property type="entry name" value="PAS domain"/>
    <property type="match status" value="2"/>
</dbReference>
<evidence type="ECO:0000256" key="6">
    <source>
        <dbReference type="ARBA" id="ARBA00022679"/>
    </source>
</evidence>
<dbReference type="SUPFAM" id="SSF47384">
    <property type="entry name" value="Homodimeric domain of signal transducing histidine kinase"/>
    <property type="match status" value="1"/>
</dbReference>
<proteinExistence type="predicted"/>
<dbReference type="Gene3D" id="1.10.287.130">
    <property type="match status" value="1"/>
</dbReference>
<dbReference type="InterPro" id="IPR036890">
    <property type="entry name" value="HATPase_C_sf"/>
</dbReference>
<name>A0A7W6WA99_9PROT</name>
<dbReference type="Pfam" id="PF00512">
    <property type="entry name" value="HisKA"/>
    <property type="match status" value="1"/>
</dbReference>
<dbReference type="PRINTS" id="PR00344">
    <property type="entry name" value="BCTRLSENSOR"/>
</dbReference>
<dbReference type="SMART" id="SM00091">
    <property type="entry name" value="PAS"/>
    <property type="match status" value="1"/>
</dbReference>
<dbReference type="InterPro" id="IPR005467">
    <property type="entry name" value="His_kinase_dom"/>
</dbReference>
<keyword evidence="8" id="KW-0418">Kinase</keyword>